<keyword evidence="2" id="KW-1185">Reference proteome</keyword>
<evidence type="ECO:0000313" key="1">
    <source>
        <dbReference type="EMBL" id="MDC7683257.1"/>
    </source>
</evidence>
<dbReference type="InterPro" id="IPR025506">
    <property type="entry name" value="Abi_alpha"/>
</dbReference>
<comment type="caution">
    <text evidence="1">The sequence shown here is derived from an EMBL/GenBank/DDBJ whole genome shotgun (WGS) entry which is preliminary data.</text>
</comment>
<accession>A0ABT5HTI8</accession>
<gene>
    <name evidence="1" type="ORF">PQU92_08210</name>
</gene>
<organism evidence="1 2">
    <name type="scientific">Asticcacaulis aquaticus</name>
    <dbReference type="NCBI Taxonomy" id="2984212"/>
    <lineage>
        <taxon>Bacteria</taxon>
        <taxon>Pseudomonadati</taxon>
        <taxon>Pseudomonadota</taxon>
        <taxon>Alphaproteobacteria</taxon>
        <taxon>Caulobacterales</taxon>
        <taxon>Caulobacteraceae</taxon>
        <taxon>Asticcacaulis</taxon>
    </lineage>
</organism>
<sequence>MNDIIKAATETFSKQGSSAIGSAINLISQPATNYLSDWIGYKGGDALRVRRLERAARLIDEARERLAKRGIDAQEPSPSVAIPLIETASLEERPEIAEMWLKLLAAAHDPATAKRVSKFFIEAIGKMEPDDALILNAIYDLEDERKSCNWKVDELRICLNGNFSWSQIVISFTNMVGIGLLQPINHGAGQIEYKEVTLSARGRELLRLLGKTDQHV</sequence>
<name>A0ABT5HTI8_9CAUL</name>
<dbReference type="EMBL" id="JAQQKX010000005">
    <property type="protein sequence ID" value="MDC7683257.1"/>
    <property type="molecule type" value="Genomic_DNA"/>
</dbReference>
<evidence type="ECO:0000313" key="2">
    <source>
        <dbReference type="Proteomes" id="UP001214854"/>
    </source>
</evidence>
<protein>
    <submittedName>
        <fullName evidence="1">Abi-alpha family protein</fullName>
    </submittedName>
</protein>
<proteinExistence type="predicted"/>
<dbReference type="RefSeq" id="WP_272747731.1">
    <property type="nucleotide sequence ID" value="NZ_JAQQKX010000005.1"/>
</dbReference>
<dbReference type="Proteomes" id="UP001214854">
    <property type="component" value="Unassembled WGS sequence"/>
</dbReference>
<dbReference type="Pfam" id="PF14337">
    <property type="entry name" value="Abi_alpha"/>
    <property type="match status" value="1"/>
</dbReference>
<reference evidence="1 2" key="1">
    <citation type="submission" date="2023-01" db="EMBL/GenBank/DDBJ databases">
        <title>Novel species of the genus Asticcacaulis isolated from rivers.</title>
        <authorList>
            <person name="Lu H."/>
        </authorList>
    </citation>
    <scope>NUCLEOTIDE SEQUENCE [LARGE SCALE GENOMIC DNA]</scope>
    <source>
        <strain evidence="1 2">BYS171W</strain>
    </source>
</reference>